<proteinExistence type="predicted"/>
<evidence type="ECO:0000313" key="3">
    <source>
        <dbReference type="EMBL" id="VEN51960.1"/>
    </source>
</evidence>
<feature type="compositionally biased region" description="Pro residues" evidence="1">
    <location>
        <begin position="262"/>
        <end position="276"/>
    </location>
</feature>
<protein>
    <recommendedName>
        <fullName evidence="2">RGS domain-containing protein</fullName>
    </recommendedName>
</protein>
<dbReference type="GO" id="GO:0005634">
    <property type="term" value="C:nucleus"/>
    <property type="evidence" value="ECO:0007669"/>
    <property type="project" value="TreeGrafter"/>
</dbReference>
<dbReference type="PANTHER" id="PTHR45945">
    <property type="entry name" value="REGULATOR OF G-PROTEIN SIGNALING LOCO"/>
    <property type="match status" value="1"/>
</dbReference>
<dbReference type="Gene3D" id="1.10.167.10">
    <property type="entry name" value="Regulator of G-protein Signalling 4, domain 2"/>
    <property type="match status" value="1"/>
</dbReference>
<dbReference type="SUPFAM" id="SSF48097">
    <property type="entry name" value="Regulator of G-protein signaling, RGS"/>
    <property type="match status" value="1"/>
</dbReference>
<dbReference type="SMART" id="SM00315">
    <property type="entry name" value="RGS"/>
    <property type="match status" value="1"/>
</dbReference>
<reference evidence="3 4" key="1">
    <citation type="submission" date="2019-01" db="EMBL/GenBank/DDBJ databases">
        <authorList>
            <person name="Sayadi A."/>
        </authorList>
    </citation>
    <scope>NUCLEOTIDE SEQUENCE [LARGE SCALE GENOMIC DNA]</scope>
</reference>
<dbReference type="GO" id="GO:0005737">
    <property type="term" value="C:cytoplasm"/>
    <property type="evidence" value="ECO:0007669"/>
    <property type="project" value="TreeGrafter"/>
</dbReference>
<evidence type="ECO:0000256" key="1">
    <source>
        <dbReference type="SAM" id="MobiDB-lite"/>
    </source>
</evidence>
<dbReference type="InterPro" id="IPR036305">
    <property type="entry name" value="RGS_sf"/>
</dbReference>
<dbReference type="PANTHER" id="PTHR45945:SF3">
    <property type="entry name" value="REGULATOR OF G-PROTEIN SIGNALING LOCO"/>
    <property type="match status" value="1"/>
</dbReference>
<feature type="region of interest" description="Disordered" evidence="1">
    <location>
        <begin position="17"/>
        <end position="45"/>
    </location>
</feature>
<name>A0A653CVL8_CALMS</name>
<accession>A0A653CVL8</accession>
<feature type="domain" description="RGS" evidence="2">
    <location>
        <begin position="98"/>
        <end position="245"/>
    </location>
</feature>
<dbReference type="GO" id="GO:0005886">
    <property type="term" value="C:plasma membrane"/>
    <property type="evidence" value="ECO:0007669"/>
    <property type="project" value="TreeGrafter"/>
</dbReference>
<dbReference type="OrthoDB" id="10266999at2759"/>
<dbReference type="InterPro" id="IPR044926">
    <property type="entry name" value="RGS_subdomain_2"/>
</dbReference>
<feature type="compositionally biased region" description="Gly residues" evidence="1">
    <location>
        <begin position="144"/>
        <end position="160"/>
    </location>
</feature>
<dbReference type="GO" id="GO:0005096">
    <property type="term" value="F:GTPase activator activity"/>
    <property type="evidence" value="ECO:0007669"/>
    <property type="project" value="InterPro"/>
</dbReference>
<dbReference type="AlphaFoldDB" id="A0A653CVL8"/>
<feature type="region of interest" description="Disordered" evidence="1">
    <location>
        <begin position="142"/>
        <end position="165"/>
    </location>
</feature>
<dbReference type="Pfam" id="PF00615">
    <property type="entry name" value="RGS"/>
    <property type="match status" value="1"/>
</dbReference>
<gene>
    <name evidence="3" type="ORF">CALMAC_LOCUS12254</name>
</gene>
<feature type="compositionally biased region" description="Pro residues" evidence="1">
    <location>
        <begin position="26"/>
        <end position="41"/>
    </location>
</feature>
<feature type="compositionally biased region" description="Low complexity" evidence="1">
    <location>
        <begin position="277"/>
        <end position="301"/>
    </location>
</feature>
<dbReference type="InterPro" id="IPR046995">
    <property type="entry name" value="RGS10/12/14-like"/>
</dbReference>
<dbReference type="EMBL" id="CAACVG010009070">
    <property type="protein sequence ID" value="VEN51960.1"/>
    <property type="molecule type" value="Genomic_DNA"/>
</dbReference>
<sequence>MEPRRRAAGWWWLCGRPSNASTPSGDEPPLPPAPQPPPAQPPRGCHATCHAAADTTGRLLCSWRRHSRLRSNGNLYTCDQNGVAKCTSAEGPSAWACSFEKLLEDPLGLHTFAEFLKKEFSAENIYFWCACERYRRLPTDRPAVGGGATATTPTGGGGAGTATAPTTATANCERLQEAQRIYSQHLAQGAQEAVNVDAHGRQCAEQGLQDPDSTIFDQAQKQIFNLMKFDSYPRYLKSDIYRRCVSGEVDRAPLDARLQLQPPAPPQPPPRPPPSSRSPSATRRTGGGSRCCRGTGRIGRSQKTEAKSNMLKNRSLRA</sequence>
<organism evidence="3 4">
    <name type="scientific">Callosobruchus maculatus</name>
    <name type="common">Southern cowpea weevil</name>
    <name type="synonym">Pulse bruchid</name>
    <dbReference type="NCBI Taxonomy" id="64391"/>
    <lineage>
        <taxon>Eukaryota</taxon>
        <taxon>Metazoa</taxon>
        <taxon>Ecdysozoa</taxon>
        <taxon>Arthropoda</taxon>
        <taxon>Hexapoda</taxon>
        <taxon>Insecta</taxon>
        <taxon>Pterygota</taxon>
        <taxon>Neoptera</taxon>
        <taxon>Endopterygota</taxon>
        <taxon>Coleoptera</taxon>
        <taxon>Polyphaga</taxon>
        <taxon>Cucujiformia</taxon>
        <taxon>Chrysomeloidea</taxon>
        <taxon>Chrysomelidae</taxon>
        <taxon>Bruchinae</taxon>
        <taxon>Bruchini</taxon>
        <taxon>Callosobruchus</taxon>
    </lineage>
</organism>
<dbReference type="GO" id="GO:0008277">
    <property type="term" value="P:regulation of G protein-coupled receptor signaling pathway"/>
    <property type="evidence" value="ECO:0007669"/>
    <property type="project" value="TreeGrafter"/>
</dbReference>
<dbReference type="InterPro" id="IPR016137">
    <property type="entry name" value="RGS"/>
</dbReference>
<evidence type="ECO:0000259" key="2">
    <source>
        <dbReference type="PROSITE" id="PS50132"/>
    </source>
</evidence>
<dbReference type="Proteomes" id="UP000410492">
    <property type="component" value="Unassembled WGS sequence"/>
</dbReference>
<feature type="region of interest" description="Disordered" evidence="1">
    <location>
        <begin position="258"/>
        <end position="318"/>
    </location>
</feature>
<dbReference type="PRINTS" id="PR01301">
    <property type="entry name" value="RGSPROTEIN"/>
</dbReference>
<keyword evidence="4" id="KW-1185">Reference proteome</keyword>
<evidence type="ECO:0000313" key="4">
    <source>
        <dbReference type="Proteomes" id="UP000410492"/>
    </source>
</evidence>
<dbReference type="PROSITE" id="PS50132">
    <property type="entry name" value="RGS"/>
    <property type="match status" value="1"/>
</dbReference>